<dbReference type="GO" id="GO:0000155">
    <property type="term" value="F:phosphorelay sensor kinase activity"/>
    <property type="evidence" value="ECO:0007669"/>
    <property type="project" value="InterPro"/>
</dbReference>
<dbReference type="EMBL" id="CP011388">
    <property type="protein sequence ID" value="ANE45726.1"/>
    <property type="molecule type" value="Genomic_DNA"/>
</dbReference>
<dbReference type="Pfam" id="PF06580">
    <property type="entry name" value="His_kinase"/>
    <property type="match status" value="1"/>
</dbReference>
<keyword evidence="5" id="KW-0418">Kinase</keyword>
<keyword evidence="7" id="KW-1133">Transmembrane helix</keyword>
<dbReference type="Proteomes" id="UP000076927">
    <property type="component" value="Chromosome"/>
</dbReference>
<reference evidence="9 10" key="1">
    <citation type="submission" date="2015-01" db="EMBL/GenBank/DDBJ databases">
        <title>Paenibacillus swuensis/DY6/whole genome sequencing.</title>
        <authorList>
            <person name="Kim M.K."/>
            <person name="Srinivasan S."/>
            <person name="Lee J.-J."/>
        </authorList>
    </citation>
    <scope>NUCLEOTIDE SEQUENCE [LARGE SCALE GENOMIC DNA]</scope>
    <source>
        <strain evidence="9 10">DY6</strain>
    </source>
</reference>
<keyword evidence="10" id="KW-1185">Reference proteome</keyword>
<dbReference type="RefSeq" id="WP_068604738.1">
    <property type="nucleotide sequence ID" value="NZ_CP011388.1"/>
</dbReference>
<proteinExistence type="predicted"/>
<feature type="transmembrane region" description="Helical" evidence="7">
    <location>
        <begin position="301"/>
        <end position="320"/>
    </location>
</feature>
<dbReference type="KEGG" id="pswu:SY83_04775"/>
<comment type="subcellular location">
    <subcellularLocation>
        <location evidence="1">Cell membrane</location>
        <topology evidence="1">Multi-pass membrane protein</topology>
    </subcellularLocation>
</comment>
<name>A0A172TFL0_9BACL</name>
<dbReference type="InterPro" id="IPR050640">
    <property type="entry name" value="Bact_2-comp_sensor_kinase"/>
</dbReference>
<dbReference type="AlphaFoldDB" id="A0A172TFL0"/>
<evidence type="ECO:0000256" key="2">
    <source>
        <dbReference type="ARBA" id="ARBA00022475"/>
    </source>
</evidence>
<evidence type="ECO:0000256" key="5">
    <source>
        <dbReference type="ARBA" id="ARBA00022777"/>
    </source>
</evidence>
<feature type="domain" description="HAMP" evidence="8">
    <location>
        <begin position="322"/>
        <end position="374"/>
    </location>
</feature>
<dbReference type="SUPFAM" id="SSF55874">
    <property type="entry name" value="ATPase domain of HSP90 chaperone/DNA topoisomerase II/histidine kinase"/>
    <property type="match status" value="1"/>
</dbReference>
<sequence length="605" mass="68529">MKRFYEKLSVRYKLLVLIAGLCFLIISAFGYWAYRIATSEVIRNNEQTDANLLEQTMIHLDFVAQDVINASNFFILSKDLHKNLTSGTKGQEDINYLHHRNNLSESIMQMLNSRHYIKSLIIYSDAIQPITYSNYSMNPIMPYEQFKETDYYRQAKSQPGNMFWGTYESAVGVFPDRRNGELLLMGMLMNGFTGLSDGFIVFGLDVRELIPERTMNGMKIYIANEYGEILSDSEGKETGNEMSSLPYFADKSLEELNRNGWKPGAKDWIISHAQSSFSGWHLVIVQPHANLVSKLGHIKTITVLTIAIALTLSLLISWYISSFTTQPILRILNSIRHFQRGDFEQSVEVRGNDEFAQLGSGYNTMVGNIRTLIHEQYDSRLKLKESELALLQSQINPHFLYNTLNTMSYMAQSEGSPKIAEMLYSLSSLFRISLSDGAEWISLEKEFELMSSYLFLQQERFPDQFQYEVRLSPEAAGILIPKLVLQPFVENALIHGIQPSEHSGFIQIHAELDGEKVRVQITDNGVGMDSSRLNGEVDEVGGKLGNAGAGNAGGHPPRTGYAIRNVRQRLALYYGDQAKIHLMSREHQGTQVTVEFPANSQRLNS</sequence>
<dbReference type="Pfam" id="PF02518">
    <property type="entry name" value="HATPase_c"/>
    <property type="match status" value="1"/>
</dbReference>
<dbReference type="SUPFAM" id="SSF158472">
    <property type="entry name" value="HAMP domain-like"/>
    <property type="match status" value="1"/>
</dbReference>
<keyword evidence="7" id="KW-0812">Transmembrane</keyword>
<dbReference type="Gene3D" id="3.30.565.10">
    <property type="entry name" value="Histidine kinase-like ATPase, C-terminal domain"/>
    <property type="match status" value="1"/>
</dbReference>
<organism evidence="9 10">
    <name type="scientific">Paenibacillus swuensis</name>
    <dbReference type="NCBI Taxonomy" id="1178515"/>
    <lineage>
        <taxon>Bacteria</taxon>
        <taxon>Bacillati</taxon>
        <taxon>Bacillota</taxon>
        <taxon>Bacilli</taxon>
        <taxon>Bacillales</taxon>
        <taxon>Paenibacillaceae</taxon>
        <taxon>Paenibacillus</taxon>
    </lineage>
</organism>
<keyword evidence="3" id="KW-0597">Phosphoprotein</keyword>
<gene>
    <name evidence="9" type="ORF">SY83_04775</name>
</gene>
<dbReference type="Pfam" id="PF00672">
    <property type="entry name" value="HAMP"/>
    <property type="match status" value="1"/>
</dbReference>
<keyword evidence="6 7" id="KW-0472">Membrane</keyword>
<evidence type="ECO:0000313" key="10">
    <source>
        <dbReference type="Proteomes" id="UP000076927"/>
    </source>
</evidence>
<dbReference type="GO" id="GO:0005886">
    <property type="term" value="C:plasma membrane"/>
    <property type="evidence" value="ECO:0007669"/>
    <property type="project" value="UniProtKB-SubCell"/>
</dbReference>
<dbReference type="PANTHER" id="PTHR34220">
    <property type="entry name" value="SENSOR HISTIDINE KINASE YPDA"/>
    <property type="match status" value="1"/>
</dbReference>
<dbReference type="SMART" id="SM00304">
    <property type="entry name" value="HAMP"/>
    <property type="match status" value="1"/>
</dbReference>
<feature type="transmembrane region" description="Helical" evidence="7">
    <location>
        <begin position="12"/>
        <end position="34"/>
    </location>
</feature>
<dbReference type="Gene3D" id="6.10.340.10">
    <property type="match status" value="1"/>
</dbReference>
<dbReference type="InterPro" id="IPR003660">
    <property type="entry name" value="HAMP_dom"/>
</dbReference>
<evidence type="ECO:0000256" key="4">
    <source>
        <dbReference type="ARBA" id="ARBA00022679"/>
    </source>
</evidence>
<keyword evidence="4" id="KW-0808">Transferase</keyword>
<dbReference type="OrthoDB" id="9776552at2"/>
<feature type="transmembrane region" description="Helical" evidence="7">
    <location>
        <begin position="182"/>
        <end position="204"/>
    </location>
</feature>
<keyword evidence="2" id="KW-1003">Cell membrane</keyword>
<dbReference type="STRING" id="1178515.SY83_04775"/>
<dbReference type="PANTHER" id="PTHR34220:SF7">
    <property type="entry name" value="SENSOR HISTIDINE KINASE YPDA"/>
    <property type="match status" value="1"/>
</dbReference>
<dbReference type="PROSITE" id="PS50885">
    <property type="entry name" value="HAMP"/>
    <property type="match status" value="1"/>
</dbReference>
<dbReference type="InterPro" id="IPR003594">
    <property type="entry name" value="HATPase_dom"/>
</dbReference>
<dbReference type="InterPro" id="IPR036890">
    <property type="entry name" value="HATPase_C_sf"/>
</dbReference>
<dbReference type="PATRIC" id="fig|1178515.4.peg.967"/>
<evidence type="ECO:0000313" key="9">
    <source>
        <dbReference type="EMBL" id="ANE45726.1"/>
    </source>
</evidence>
<evidence type="ECO:0000256" key="3">
    <source>
        <dbReference type="ARBA" id="ARBA00022553"/>
    </source>
</evidence>
<evidence type="ECO:0000256" key="7">
    <source>
        <dbReference type="SAM" id="Phobius"/>
    </source>
</evidence>
<evidence type="ECO:0000256" key="1">
    <source>
        <dbReference type="ARBA" id="ARBA00004651"/>
    </source>
</evidence>
<accession>A0A172TFL0</accession>
<protein>
    <recommendedName>
        <fullName evidence="8">HAMP domain-containing protein</fullName>
    </recommendedName>
</protein>
<evidence type="ECO:0000256" key="6">
    <source>
        <dbReference type="ARBA" id="ARBA00023136"/>
    </source>
</evidence>
<dbReference type="InterPro" id="IPR010559">
    <property type="entry name" value="Sig_transdc_His_kin_internal"/>
</dbReference>
<dbReference type="CDD" id="cd06225">
    <property type="entry name" value="HAMP"/>
    <property type="match status" value="1"/>
</dbReference>
<evidence type="ECO:0000259" key="8">
    <source>
        <dbReference type="PROSITE" id="PS50885"/>
    </source>
</evidence>